<accession>A0A4W5M3I9</accession>
<name>A0A4W5M3I9_9TELE</name>
<dbReference type="Ensembl" id="ENSHHUT00000034613.1">
    <property type="protein sequence ID" value="ENSHHUP00000033266.1"/>
    <property type="gene ID" value="ENSHHUG00000021032.1"/>
</dbReference>
<evidence type="ECO:0000313" key="2">
    <source>
        <dbReference type="Proteomes" id="UP000314982"/>
    </source>
</evidence>
<evidence type="ECO:0000313" key="1">
    <source>
        <dbReference type="Ensembl" id="ENSHHUP00000033266.1"/>
    </source>
</evidence>
<keyword evidence="2" id="KW-1185">Reference proteome</keyword>
<dbReference type="GeneTree" id="ENSGT00940000178181"/>
<protein>
    <submittedName>
        <fullName evidence="1">Uncharacterized protein</fullName>
    </submittedName>
</protein>
<dbReference type="AlphaFoldDB" id="A0A4W5M3I9"/>
<reference evidence="1" key="3">
    <citation type="submission" date="2025-09" db="UniProtKB">
        <authorList>
            <consortium name="Ensembl"/>
        </authorList>
    </citation>
    <scope>IDENTIFICATION</scope>
</reference>
<reference evidence="1" key="2">
    <citation type="submission" date="2025-08" db="UniProtKB">
        <authorList>
            <consortium name="Ensembl"/>
        </authorList>
    </citation>
    <scope>IDENTIFICATION</scope>
</reference>
<dbReference type="Proteomes" id="UP000314982">
    <property type="component" value="Unassembled WGS sequence"/>
</dbReference>
<dbReference type="STRING" id="62062.ENSHHUP00000033266"/>
<organism evidence="1 2">
    <name type="scientific">Hucho hucho</name>
    <name type="common">huchen</name>
    <dbReference type="NCBI Taxonomy" id="62062"/>
    <lineage>
        <taxon>Eukaryota</taxon>
        <taxon>Metazoa</taxon>
        <taxon>Chordata</taxon>
        <taxon>Craniata</taxon>
        <taxon>Vertebrata</taxon>
        <taxon>Euteleostomi</taxon>
        <taxon>Actinopterygii</taxon>
        <taxon>Neopterygii</taxon>
        <taxon>Teleostei</taxon>
        <taxon>Protacanthopterygii</taxon>
        <taxon>Salmoniformes</taxon>
        <taxon>Salmonidae</taxon>
        <taxon>Salmoninae</taxon>
        <taxon>Hucho</taxon>
    </lineage>
</organism>
<reference evidence="2" key="1">
    <citation type="submission" date="2018-06" db="EMBL/GenBank/DDBJ databases">
        <title>Genome assembly of Danube salmon.</title>
        <authorList>
            <person name="Macqueen D.J."/>
            <person name="Gundappa M.K."/>
        </authorList>
    </citation>
    <scope>NUCLEOTIDE SEQUENCE [LARGE SCALE GENOMIC DNA]</scope>
</reference>
<sequence length="146" mass="16866">MTYSFLLHHLYFDRMRMLVFFLVCAITRQYGTLGIPTHGFGWTDIPGHTPAKVRVGHSVVMRSEIVSPNLPGDANLCYLLKEGDEDQRQIICKHRLTRTSKFNFNPFGLRFGKRDKFDPSKANLIRSRTSKLLPILLYLRELEVPA</sequence>
<proteinExistence type="predicted"/>